<sequence length="418" mass="43974">MDALIERREKAYQFAIITAFIITALPFITFIALTPAITRYIDSVNYQFENDLLFCEETALNYYGYVSYKRNNNGTKNNTNNILKLDSTFNYLNCTQNIGNCRERWQQARRNIRSLPIKVPEEVPTASTFSVKYETSPNPIEPEQSIIRNAKQSSEAEANLKHSVVNTMLADSGSGSILHRITIGSNDDTNSITHASRIGIRQFIKSETTGSDRECRCNPLPGPKGLPGRKGLKGAPGVQGAPGLPARVPCEPPIDLKKICADPCPVGNQGQQGVAGPPGDKGATGIPGIHGRNGEDGKIGPPGPRGPPGIPGLDGDIGNPGTDATPTPFIPGPPGPSGEVGPTGPPGPRGMPGIDGPPGPTGKRGPPGEDGLPGSRGSPGLSGPIGKVGPDGNVGVCPTYCATDGGVFFVKPPEWFED</sequence>
<keyword evidence="1" id="KW-0677">Repeat</keyword>
<protein>
    <submittedName>
        <fullName evidence="5">Nematode cuticle collagen N-terminal domain-containing protein</fullName>
    </submittedName>
</protein>
<dbReference type="WBParaSite" id="sdigi.contig498.g8684.t1">
    <property type="protein sequence ID" value="sdigi.contig498.g8684.t1"/>
    <property type="gene ID" value="sdigi.contig498.g8684"/>
</dbReference>
<name>A0A915PW56_9BILA</name>
<feature type="region of interest" description="Disordered" evidence="2">
    <location>
        <begin position="208"/>
        <end position="246"/>
    </location>
</feature>
<keyword evidence="3" id="KW-0812">Transmembrane</keyword>
<feature type="compositionally biased region" description="Pro residues" evidence="2">
    <location>
        <begin position="343"/>
        <end position="360"/>
    </location>
</feature>
<feature type="transmembrane region" description="Helical" evidence="3">
    <location>
        <begin position="12"/>
        <end position="33"/>
    </location>
</feature>
<proteinExistence type="predicted"/>
<keyword evidence="3" id="KW-0472">Membrane</keyword>
<evidence type="ECO:0000313" key="5">
    <source>
        <dbReference type="WBParaSite" id="sdigi.contig498.g8684.t1"/>
    </source>
</evidence>
<feature type="compositionally biased region" description="Low complexity" evidence="2">
    <location>
        <begin position="372"/>
        <end position="385"/>
    </location>
</feature>
<dbReference type="AlphaFoldDB" id="A0A915PW56"/>
<evidence type="ECO:0000256" key="1">
    <source>
        <dbReference type="ARBA" id="ARBA00022737"/>
    </source>
</evidence>
<evidence type="ECO:0000256" key="2">
    <source>
        <dbReference type="SAM" id="MobiDB-lite"/>
    </source>
</evidence>
<feature type="region of interest" description="Disordered" evidence="2">
    <location>
        <begin position="268"/>
        <end position="392"/>
    </location>
</feature>
<reference evidence="5" key="1">
    <citation type="submission" date="2022-11" db="UniProtKB">
        <authorList>
            <consortium name="WormBaseParasite"/>
        </authorList>
    </citation>
    <scope>IDENTIFICATION</scope>
</reference>
<organism evidence="4 5">
    <name type="scientific">Setaria digitata</name>
    <dbReference type="NCBI Taxonomy" id="48799"/>
    <lineage>
        <taxon>Eukaryota</taxon>
        <taxon>Metazoa</taxon>
        <taxon>Ecdysozoa</taxon>
        <taxon>Nematoda</taxon>
        <taxon>Chromadorea</taxon>
        <taxon>Rhabditida</taxon>
        <taxon>Spirurina</taxon>
        <taxon>Spiruromorpha</taxon>
        <taxon>Filarioidea</taxon>
        <taxon>Setariidae</taxon>
        <taxon>Setaria</taxon>
    </lineage>
</organism>
<feature type="compositionally biased region" description="Low complexity" evidence="2">
    <location>
        <begin position="311"/>
        <end position="327"/>
    </location>
</feature>
<dbReference type="Proteomes" id="UP000887581">
    <property type="component" value="Unplaced"/>
</dbReference>
<dbReference type="PANTHER" id="PTHR24637:SF354">
    <property type="entry name" value="COLLAGEN"/>
    <property type="match status" value="1"/>
</dbReference>
<evidence type="ECO:0000313" key="4">
    <source>
        <dbReference type="Proteomes" id="UP000887581"/>
    </source>
</evidence>
<evidence type="ECO:0000256" key="3">
    <source>
        <dbReference type="SAM" id="Phobius"/>
    </source>
</evidence>
<dbReference type="InterPro" id="IPR008160">
    <property type="entry name" value="Collagen"/>
</dbReference>
<dbReference type="PANTHER" id="PTHR24637">
    <property type="entry name" value="COLLAGEN"/>
    <property type="match status" value="1"/>
</dbReference>
<dbReference type="Pfam" id="PF01391">
    <property type="entry name" value="Collagen"/>
    <property type="match status" value="2"/>
</dbReference>
<keyword evidence="4" id="KW-1185">Reference proteome</keyword>
<feature type="compositionally biased region" description="Pro residues" evidence="2">
    <location>
        <begin position="301"/>
        <end position="310"/>
    </location>
</feature>
<keyword evidence="3" id="KW-1133">Transmembrane helix</keyword>
<accession>A0A915PW56</accession>